<keyword evidence="2" id="KW-1133">Transmembrane helix</keyword>
<organism evidence="3 4">
    <name type="scientific">Pseudorhizobium flavum</name>
    <dbReference type="NCBI Taxonomy" id="1335061"/>
    <lineage>
        <taxon>Bacteria</taxon>
        <taxon>Pseudomonadati</taxon>
        <taxon>Pseudomonadota</taxon>
        <taxon>Alphaproteobacteria</taxon>
        <taxon>Hyphomicrobiales</taxon>
        <taxon>Rhizobiaceae</taxon>
        <taxon>Rhizobium/Agrobacterium group</taxon>
        <taxon>Pseudorhizobium</taxon>
    </lineage>
</organism>
<feature type="region of interest" description="Disordered" evidence="1">
    <location>
        <begin position="137"/>
        <end position="169"/>
    </location>
</feature>
<gene>
    <name evidence="3" type="ORF">HNQ75_003418</name>
</gene>
<dbReference type="PANTHER" id="PTHR35335:SF1">
    <property type="entry name" value="UPF0716 PROTEIN FXSA"/>
    <property type="match status" value="1"/>
</dbReference>
<dbReference type="InterPro" id="IPR007313">
    <property type="entry name" value="FxsA"/>
</dbReference>
<keyword evidence="2" id="KW-0472">Membrane</keyword>
<accession>A0A7X0DET6</accession>
<dbReference type="RefSeq" id="WP_077548757.1">
    <property type="nucleotide sequence ID" value="NZ_JACHEJ010000009.1"/>
</dbReference>
<dbReference type="EMBL" id="JACHEJ010000009">
    <property type="protein sequence ID" value="MBB6181431.1"/>
    <property type="molecule type" value="Genomic_DNA"/>
</dbReference>
<dbReference type="AlphaFoldDB" id="A0A7X0DET6"/>
<evidence type="ECO:0000313" key="4">
    <source>
        <dbReference type="Proteomes" id="UP000535501"/>
    </source>
</evidence>
<evidence type="ECO:0000256" key="2">
    <source>
        <dbReference type="SAM" id="Phobius"/>
    </source>
</evidence>
<keyword evidence="2" id="KW-0812">Transmembrane</keyword>
<keyword evidence="4" id="KW-1185">Reference proteome</keyword>
<dbReference type="Proteomes" id="UP000535501">
    <property type="component" value="Unassembled WGS sequence"/>
</dbReference>
<dbReference type="GO" id="GO:0016020">
    <property type="term" value="C:membrane"/>
    <property type="evidence" value="ECO:0007669"/>
    <property type="project" value="InterPro"/>
</dbReference>
<comment type="caution">
    <text evidence="3">The sequence shown here is derived from an EMBL/GenBank/DDBJ whole genome shotgun (WGS) entry which is preliminary data.</text>
</comment>
<dbReference type="Pfam" id="PF04186">
    <property type="entry name" value="FxsA"/>
    <property type="match status" value="1"/>
</dbReference>
<dbReference type="NCBIfam" id="NF008528">
    <property type="entry name" value="PRK11463.1-2"/>
    <property type="match status" value="1"/>
</dbReference>
<feature type="transmembrane region" description="Helical" evidence="2">
    <location>
        <begin position="77"/>
        <end position="102"/>
    </location>
</feature>
<reference evidence="3 4" key="1">
    <citation type="submission" date="2020-08" db="EMBL/GenBank/DDBJ databases">
        <title>Genomic Encyclopedia of Type Strains, Phase IV (KMG-IV): sequencing the most valuable type-strain genomes for metagenomic binning, comparative biology and taxonomic classification.</title>
        <authorList>
            <person name="Goeker M."/>
        </authorList>
    </citation>
    <scope>NUCLEOTIDE SEQUENCE [LARGE SCALE GENOMIC DNA]</scope>
    <source>
        <strain evidence="3 4">DSM 102134</strain>
    </source>
</reference>
<feature type="transmembrane region" description="Helical" evidence="2">
    <location>
        <begin position="28"/>
        <end position="48"/>
    </location>
</feature>
<sequence length="169" mass="18887">MRTPFISILILLLPLAEIAGFVVVGQMVGVWGTLGLVLLSCLAGLILLRLQGLQMLRRLTEEGRDGRVPGDAIVQGAMIVVAAVLLLIPGFITDIIGIALFIPSIRRLLWSFIGRRFVVVNAASYTERRTYTRRRDPARDERVVDLDEQDFHREPKPGSPWSDRRLGED</sequence>
<proteinExistence type="predicted"/>
<evidence type="ECO:0000256" key="1">
    <source>
        <dbReference type="SAM" id="MobiDB-lite"/>
    </source>
</evidence>
<name>A0A7X0DET6_9HYPH</name>
<protein>
    <submittedName>
        <fullName evidence="3">UPF0716 protein FxsA</fullName>
    </submittedName>
</protein>
<dbReference type="PANTHER" id="PTHR35335">
    <property type="entry name" value="UPF0716 PROTEIN FXSA"/>
    <property type="match status" value="1"/>
</dbReference>
<evidence type="ECO:0000313" key="3">
    <source>
        <dbReference type="EMBL" id="MBB6181431.1"/>
    </source>
</evidence>